<sequence>MSNYSVRYSDEAKEDLRNIFMYIAYKLGSKENVTGQDSIHMFSLV</sequence>
<evidence type="ECO:0000313" key="2">
    <source>
        <dbReference type="Proteomes" id="UP000199820"/>
    </source>
</evidence>
<keyword evidence="2" id="KW-1185">Reference proteome</keyword>
<reference evidence="1 2" key="1">
    <citation type="submission" date="2016-10" db="EMBL/GenBank/DDBJ databases">
        <authorList>
            <person name="de Groot N.N."/>
        </authorList>
    </citation>
    <scope>NUCLEOTIDE SEQUENCE [LARGE SCALE GENOMIC DNA]</scope>
    <source>
        <strain evidence="1 2">KH1P1</strain>
    </source>
</reference>
<dbReference type="Proteomes" id="UP000199820">
    <property type="component" value="Unassembled WGS sequence"/>
</dbReference>
<evidence type="ECO:0000313" key="1">
    <source>
        <dbReference type="EMBL" id="SET65201.1"/>
    </source>
</evidence>
<organism evidence="1 2">
    <name type="scientific">[Clostridium] aminophilum</name>
    <dbReference type="NCBI Taxonomy" id="1526"/>
    <lineage>
        <taxon>Bacteria</taxon>
        <taxon>Bacillati</taxon>
        <taxon>Bacillota</taxon>
        <taxon>Clostridia</taxon>
        <taxon>Lachnospirales</taxon>
        <taxon>Lachnospiraceae</taxon>
    </lineage>
</organism>
<dbReference type="EMBL" id="FOIL01000030">
    <property type="protein sequence ID" value="SET65201.1"/>
    <property type="molecule type" value="Genomic_DNA"/>
</dbReference>
<proteinExistence type="predicted"/>
<dbReference type="AlphaFoldDB" id="A0A1I0G392"/>
<name>A0A1I0G392_9FIRM</name>
<gene>
    <name evidence="1" type="ORF">SAMN04487771_10304</name>
</gene>
<protein>
    <recommendedName>
        <fullName evidence="3">ParE toxin of type II toxin-antitoxin system, parDE</fullName>
    </recommendedName>
</protein>
<accession>A0A1I0G392</accession>
<evidence type="ECO:0008006" key="3">
    <source>
        <dbReference type="Google" id="ProtNLM"/>
    </source>
</evidence>